<evidence type="ECO:0000313" key="3">
    <source>
        <dbReference type="EMBL" id="KAB1660170.1"/>
    </source>
</evidence>
<dbReference type="Proteomes" id="UP000467240">
    <property type="component" value="Unassembled WGS sequence"/>
</dbReference>
<dbReference type="InterPro" id="IPR023393">
    <property type="entry name" value="START-like_dom_sf"/>
</dbReference>
<evidence type="ECO:0000313" key="4">
    <source>
        <dbReference type="Proteomes" id="UP000467240"/>
    </source>
</evidence>
<dbReference type="InterPro" id="IPR013538">
    <property type="entry name" value="ASHA1/2-like_C"/>
</dbReference>
<dbReference type="RefSeq" id="WP_158039666.1">
    <property type="nucleotide sequence ID" value="NZ_JACCFV010000001.1"/>
</dbReference>
<dbReference type="EMBL" id="WBJZ01000004">
    <property type="protein sequence ID" value="KAB1660170.1"/>
    <property type="molecule type" value="Genomic_DNA"/>
</dbReference>
<comment type="similarity">
    <text evidence="1">Belongs to the AHA1 family.</text>
</comment>
<reference evidence="3 4" key="1">
    <citation type="submission" date="2019-09" db="EMBL/GenBank/DDBJ databases">
        <title>Phylogeny of genus Pseudoclavibacter and closely related genus.</title>
        <authorList>
            <person name="Li Y."/>
        </authorList>
    </citation>
    <scope>NUCLEOTIDE SEQUENCE [LARGE SCALE GENOMIC DNA]</scope>
    <source>
        <strain evidence="3 4">DSM 23821</strain>
    </source>
</reference>
<accession>A0A7J5C258</accession>
<comment type="caution">
    <text evidence="3">The sequence shown here is derived from an EMBL/GenBank/DDBJ whole genome shotgun (WGS) entry which is preliminary data.</text>
</comment>
<feature type="domain" description="Activator of Hsp90 ATPase homologue 1/2-like C-terminal" evidence="2">
    <location>
        <begin position="14"/>
        <end position="137"/>
    </location>
</feature>
<dbReference type="Gene3D" id="3.30.530.20">
    <property type="match status" value="1"/>
</dbReference>
<keyword evidence="4" id="KW-1185">Reference proteome</keyword>
<proteinExistence type="inferred from homology"/>
<dbReference type="AlphaFoldDB" id="A0A7J5C258"/>
<organism evidence="3 4">
    <name type="scientific">Pseudoclavibacter chungangensis</name>
    <dbReference type="NCBI Taxonomy" id="587635"/>
    <lineage>
        <taxon>Bacteria</taxon>
        <taxon>Bacillati</taxon>
        <taxon>Actinomycetota</taxon>
        <taxon>Actinomycetes</taxon>
        <taxon>Micrococcales</taxon>
        <taxon>Microbacteriaceae</taxon>
        <taxon>Pseudoclavibacter</taxon>
    </lineage>
</organism>
<sequence length="156" mass="18206">MFPPSLDITVRFALPAEWIWQALVDERIRRQWWPELEFEPKVGARVSAEAVRPGKKKPRRTRGTVTEVSAPEELRFDWTTKRGDFSTAVRIRVSQQKHKAKLRVVETGFPRGDYAEVLVAECRAGWREQFGDLSDYLDDTKNLALLERRVERHPAF</sequence>
<dbReference type="OrthoDB" id="5106541at2"/>
<dbReference type="CDD" id="cd07814">
    <property type="entry name" value="SRPBCC_CalC_Aha1-like"/>
    <property type="match status" value="1"/>
</dbReference>
<dbReference type="Pfam" id="PF08327">
    <property type="entry name" value="AHSA1"/>
    <property type="match status" value="1"/>
</dbReference>
<evidence type="ECO:0000259" key="2">
    <source>
        <dbReference type="Pfam" id="PF08327"/>
    </source>
</evidence>
<evidence type="ECO:0000256" key="1">
    <source>
        <dbReference type="ARBA" id="ARBA00006817"/>
    </source>
</evidence>
<gene>
    <name evidence="3" type="ORF">F8O01_04410</name>
</gene>
<name>A0A7J5C258_9MICO</name>
<dbReference type="SUPFAM" id="SSF55961">
    <property type="entry name" value="Bet v1-like"/>
    <property type="match status" value="1"/>
</dbReference>
<protein>
    <submittedName>
        <fullName evidence="3">SRPBCC domain-containing protein</fullName>
    </submittedName>
</protein>